<dbReference type="InterPro" id="IPR036105">
    <property type="entry name" value="DiNase_FeMo-co_biosyn_sf"/>
</dbReference>
<dbReference type="PANTHER" id="PTHR42983">
    <property type="entry name" value="DINITROGENASE IRON-MOLYBDENUM COFACTOR PROTEIN-RELATED"/>
    <property type="match status" value="1"/>
</dbReference>
<sequence>MRIVISLAENEGETSKVALQFGRASYLGVKADKTPARIIVNPGQSKQSGAGVAAAQAVVEPPLQGEVLLTGSVGPKAWQALKAGQLNIYQLTAAEKTLAEAVAAFEAGKLVQLTVSKKPGLANKAGF</sequence>
<dbReference type="RefSeq" id="WP_089862016.1">
    <property type="nucleotide sequence ID" value="NZ_FOTI01000029.1"/>
</dbReference>
<evidence type="ECO:0000313" key="3">
    <source>
        <dbReference type="Proteomes" id="UP000199006"/>
    </source>
</evidence>
<dbReference type="Pfam" id="PF02579">
    <property type="entry name" value="Nitro_FeMo-Co"/>
    <property type="match status" value="1"/>
</dbReference>
<proteinExistence type="predicted"/>
<dbReference type="SUPFAM" id="SSF53146">
    <property type="entry name" value="Nitrogenase accessory factor-like"/>
    <property type="match status" value="1"/>
</dbReference>
<dbReference type="Gene3D" id="3.30.420.130">
    <property type="entry name" value="Dinitrogenase iron-molybdenum cofactor biosynthesis domain"/>
    <property type="match status" value="1"/>
</dbReference>
<dbReference type="EMBL" id="FOTI01000029">
    <property type="protein sequence ID" value="SFL75170.1"/>
    <property type="molecule type" value="Genomic_DNA"/>
</dbReference>
<name>A0A1I4K8Z5_9FIRM</name>
<dbReference type="InterPro" id="IPR003731">
    <property type="entry name" value="Di-Nase_FeMo-co_biosynth"/>
</dbReference>
<protein>
    <submittedName>
        <fullName evidence="2">Predicted Fe-Mo cluster-binding protein, NifX family</fullName>
    </submittedName>
</protein>
<evidence type="ECO:0000259" key="1">
    <source>
        <dbReference type="Pfam" id="PF02579"/>
    </source>
</evidence>
<dbReference type="PANTHER" id="PTHR42983:SF1">
    <property type="entry name" value="IRON-MOLYBDENUM PROTEIN"/>
    <property type="match status" value="1"/>
</dbReference>
<accession>A0A1I4K8Z5</accession>
<organism evidence="2 3">
    <name type="scientific">Halanaerobium salsuginis</name>
    <dbReference type="NCBI Taxonomy" id="29563"/>
    <lineage>
        <taxon>Bacteria</taxon>
        <taxon>Bacillati</taxon>
        <taxon>Bacillota</taxon>
        <taxon>Clostridia</taxon>
        <taxon>Halanaerobiales</taxon>
        <taxon>Halanaerobiaceae</taxon>
        <taxon>Halanaerobium</taxon>
    </lineage>
</organism>
<gene>
    <name evidence="2" type="ORF">SAMN02983006_01942</name>
</gene>
<dbReference type="STRING" id="29563.SAMN02983006_01942"/>
<dbReference type="AlphaFoldDB" id="A0A1I4K8Z5"/>
<evidence type="ECO:0000313" key="2">
    <source>
        <dbReference type="EMBL" id="SFL75170.1"/>
    </source>
</evidence>
<reference evidence="2 3" key="1">
    <citation type="submission" date="2016-10" db="EMBL/GenBank/DDBJ databases">
        <authorList>
            <person name="de Groot N.N."/>
        </authorList>
    </citation>
    <scope>NUCLEOTIDE SEQUENCE [LARGE SCALE GENOMIC DNA]</scope>
    <source>
        <strain evidence="2 3">ATCC 51327</strain>
    </source>
</reference>
<keyword evidence="3" id="KW-1185">Reference proteome</keyword>
<feature type="domain" description="Dinitrogenase iron-molybdenum cofactor biosynthesis" evidence="1">
    <location>
        <begin position="14"/>
        <end position="106"/>
    </location>
</feature>
<dbReference type="Proteomes" id="UP000199006">
    <property type="component" value="Unassembled WGS sequence"/>
</dbReference>